<evidence type="ECO:0000313" key="4">
    <source>
        <dbReference type="Proteomes" id="UP000245618"/>
    </source>
</evidence>
<name>A0A2U1JRR4_9FLAO</name>
<dbReference type="AlphaFoldDB" id="A0A2U1JRR4"/>
<dbReference type="RefSeq" id="WP_116764119.1">
    <property type="nucleotide sequence ID" value="NZ_QCZH01000018.1"/>
</dbReference>
<accession>A0A2U1JRR4</accession>
<organism evidence="3 4">
    <name type="scientific">Flavobacterium laiguense</name>
    <dbReference type="NCBI Taxonomy" id="2169409"/>
    <lineage>
        <taxon>Bacteria</taxon>
        <taxon>Pseudomonadati</taxon>
        <taxon>Bacteroidota</taxon>
        <taxon>Flavobacteriia</taxon>
        <taxon>Flavobacteriales</taxon>
        <taxon>Flavobacteriaceae</taxon>
        <taxon>Flavobacterium</taxon>
    </lineage>
</organism>
<dbReference type="Proteomes" id="UP000245618">
    <property type="component" value="Unassembled WGS sequence"/>
</dbReference>
<evidence type="ECO:0000259" key="2">
    <source>
        <dbReference type="Pfam" id="PF19081"/>
    </source>
</evidence>
<sequence>MVTKLLLPPKFNLYTYLSVFFLFFCSIDVNAQCAGNDTTLPDVCLITDPSSASIDLFNGLGGSPTSGGTWKDDDKSGGLNKVTGFLNAQQIKKSGTYHYTYTVTGVSGCADNTAIVTITIGGYTGVPAPNASICNTKRAYNLFEAFNGDFLAPQSGGTWVGNTTNLGLTKNLLNASLLNYDTTYEYTYSIPAIGSCAAPPDAKIYVTIYRSPLPGAPTDLELCSNELSAYTSLNLNGQLSGEDSGGVWSENGTDEIDDNDDTDSTIDIQKIYNTNGPGTYRFTYKVLTDNNVCDDQTSNVDITIEKLLDYTGATLTVNAPICENEIAATTFSASLQNVTNIPDGTYAVTYIISGNGSPITKNSSFLNNVLTFPIASNNFSLPGNYTITVTNIVSGTTLNICNNIIPLISGVIKINPIPRINNATLTIDSVCQTFDEQVNFSGISNLTDGDYDILYNLSGTNTANAIPAVLSITGGLGSFIIPNALIPNVGSNNTIVITKITNKTTNCTNTSTLSKNFTVIPLPDVSNLAITIKDVCQGQPTTVKLTGLGTLTSIAITYNISNFNTVPSQTIPLTVVAGETSFDILTTDIPNVGATTFTITNVTNALTGCSRPTLSPKDFTVNPIPVISVINPQSFCTSVNATVANLIPQGIKYQWFDSATGTVPLISTKPLVTGNYYVKEVNALTGCESSLETIAVIINTTPQINNATLTIAPICQGNAANVNFSGTSNLTDGNYDILYNLTGSNLANAIPATLSVASGLASFPIAANLIPKTGNTTIRITNITNTLTGCANTSTLTEILVVNTLPDVTNMVVTVKDGCLSQPLNVQLSGLGALTNITLSYAVSGANTVGSQTIPLVVSAGNSSFLIPAANLLNTGNNTLIITDLTNTENTCVTIINSVSKNFAMQIIPSSPTAGNQEFCETNLATVANLIPNGNQYKWYDSATSATLLASNTLLVTANYYLKEGSADTGCESNATPISVRINTITVPVLNTSGEEFCGVDKPTIQNLTNNTIASANLKWYDAATNGKLLSNTDLLEEGFTYYGVDTSIITNCNSFALAVTVSLTDCTATSENFMIPDGFSPNGDGVNETFQIIDIEFLFPNYSLEIFNRYGNVLFKGDINKPAWDGKNSNANFNNGDSPTGVYFYVIHYNKDNLPPKQGQLYLNR</sequence>
<dbReference type="InterPro" id="IPR026341">
    <property type="entry name" value="T9SS_type_B"/>
</dbReference>
<proteinExistence type="predicted"/>
<evidence type="ECO:0000313" key="3">
    <source>
        <dbReference type="EMBL" id="PWA07861.1"/>
    </source>
</evidence>
<dbReference type="Pfam" id="PF19081">
    <property type="entry name" value="Ig_7"/>
    <property type="match status" value="2"/>
</dbReference>
<dbReference type="NCBIfam" id="TIGR04131">
    <property type="entry name" value="Bac_Flav_CTERM"/>
    <property type="match status" value="1"/>
</dbReference>
<feature type="signal peptide" evidence="1">
    <location>
        <begin position="1"/>
        <end position="31"/>
    </location>
</feature>
<gene>
    <name evidence="3" type="ORF">DB891_13555</name>
</gene>
<keyword evidence="1" id="KW-0732">Signal</keyword>
<feature type="domain" description="Ig-like" evidence="2">
    <location>
        <begin position="628"/>
        <end position="699"/>
    </location>
</feature>
<keyword evidence="4" id="KW-1185">Reference proteome</keyword>
<dbReference type="OrthoDB" id="1236981at2"/>
<comment type="caution">
    <text evidence="3">The sequence shown here is derived from an EMBL/GenBank/DDBJ whole genome shotgun (WGS) entry which is preliminary data.</text>
</comment>
<protein>
    <recommendedName>
        <fullName evidence="2">Ig-like domain-containing protein</fullName>
    </recommendedName>
</protein>
<feature type="chain" id="PRO_5015681986" description="Ig-like domain-containing protein" evidence="1">
    <location>
        <begin position="32"/>
        <end position="1166"/>
    </location>
</feature>
<reference evidence="3 4" key="1">
    <citation type="submission" date="2018-04" db="EMBL/GenBank/DDBJ databases">
        <title>Flavobacterium sp. nov., isolated from glacier ice.</title>
        <authorList>
            <person name="Liu Q."/>
            <person name="Xin Y.-H."/>
        </authorList>
    </citation>
    <scope>NUCLEOTIDE SEQUENCE [LARGE SCALE GENOMIC DNA]</scope>
    <source>
        <strain evidence="3 4">LB2P30</strain>
    </source>
</reference>
<dbReference type="InterPro" id="IPR044023">
    <property type="entry name" value="Ig_7"/>
</dbReference>
<dbReference type="EMBL" id="QCZH01000018">
    <property type="protein sequence ID" value="PWA07861.1"/>
    <property type="molecule type" value="Genomic_DNA"/>
</dbReference>
<evidence type="ECO:0000256" key="1">
    <source>
        <dbReference type="SAM" id="SignalP"/>
    </source>
</evidence>
<feature type="domain" description="Ig-like" evidence="2">
    <location>
        <begin position="909"/>
        <end position="983"/>
    </location>
</feature>
<dbReference type="Pfam" id="PF13585">
    <property type="entry name" value="CHU_C"/>
    <property type="match status" value="1"/>
</dbReference>